<dbReference type="AlphaFoldDB" id="A0AAD7LNX4"/>
<evidence type="ECO:0000313" key="3">
    <source>
        <dbReference type="Proteomes" id="UP001163823"/>
    </source>
</evidence>
<accession>A0AAD7LNX4</accession>
<sequence>MLSSLVDEDANLENSDVSPPGFEYVMPRNQSCFIPGQSSSHKDKLKGFGLGDSSCNWNIGGDLKLIDLGCDFYIVRLNSFEDLNHVLTNGPWIIAGHYLTMRRYKLEFQPNKERIKHTAVGFDSLSYQ</sequence>
<dbReference type="GO" id="GO:0003964">
    <property type="term" value="F:RNA-directed DNA polymerase activity"/>
    <property type="evidence" value="ECO:0007669"/>
    <property type="project" value="UniProtKB-KW"/>
</dbReference>
<dbReference type="Proteomes" id="UP001163823">
    <property type="component" value="Chromosome 7"/>
</dbReference>
<proteinExistence type="predicted"/>
<dbReference type="Pfam" id="PF14111">
    <property type="entry name" value="DUF4283"/>
    <property type="match status" value="1"/>
</dbReference>
<name>A0AAD7LNX4_QUISA</name>
<reference evidence="2" key="1">
    <citation type="journal article" date="2023" name="Science">
        <title>Elucidation of the pathway for biosynthesis of saponin adjuvants from the soapbark tree.</title>
        <authorList>
            <person name="Reed J."/>
            <person name="Orme A."/>
            <person name="El-Demerdash A."/>
            <person name="Owen C."/>
            <person name="Martin L.B.B."/>
            <person name="Misra R.C."/>
            <person name="Kikuchi S."/>
            <person name="Rejzek M."/>
            <person name="Martin A.C."/>
            <person name="Harkess A."/>
            <person name="Leebens-Mack J."/>
            <person name="Louveau T."/>
            <person name="Stephenson M.J."/>
            <person name="Osbourn A."/>
        </authorList>
    </citation>
    <scope>NUCLEOTIDE SEQUENCE</scope>
    <source>
        <strain evidence="2">S10</strain>
    </source>
</reference>
<keyword evidence="2" id="KW-0695">RNA-directed DNA polymerase</keyword>
<organism evidence="2 3">
    <name type="scientific">Quillaja saponaria</name>
    <name type="common">Soap bark tree</name>
    <dbReference type="NCBI Taxonomy" id="32244"/>
    <lineage>
        <taxon>Eukaryota</taxon>
        <taxon>Viridiplantae</taxon>
        <taxon>Streptophyta</taxon>
        <taxon>Embryophyta</taxon>
        <taxon>Tracheophyta</taxon>
        <taxon>Spermatophyta</taxon>
        <taxon>Magnoliopsida</taxon>
        <taxon>eudicotyledons</taxon>
        <taxon>Gunneridae</taxon>
        <taxon>Pentapetalae</taxon>
        <taxon>rosids</taxon>
        <taxon>fabids</taxon>
        <taxon>Fabales</taxon>
        <taxon>Quillajaceae</taxon>
        <taxon>Quillaja</taxon>
    </lineage>
</organism>
<keyword evidence="3" id="KW-1185">Reference proteome</keyword>
<gene>
    <name evidence="2" type="ORF">O6P43_016796</name>
</gene>
<protein>
    <submittedName>
        <fullName evidence="2">Reverse transcriptase</fullName>
    </submittedName>
</protein>
<keyword evidence="2" id="KW-0548">Nucleotidyltransferase</keyword>
<dbReference type="KEGG" id="qsa:O6P43_016796"/>
<comment type="caution">
    <text evidence="2">The sequence shown here is derived from an EMBL/GenBank/DDBJ whole genome shotgun (WGS) entry which is preliminary data.</text>
</comment>
<feature type="domain" description="DUF4283" evidence="1">
    <location>
        <begin position="56"/>
        <end position="111"/>
    </location>
</feature>
<dbReference type="EMBL" id="JARAOO010000007">
    <property type="protein sequence ID" value="KAJ7961447.1"/>
    <property type="molecule type" value="Genomic_DNA"/>
</dbReference>
<evidence type="ECO:0000313" key="2">
    <source>
        <dbReference type="EMBL" id="KAJ7961447.1"/>
    </source>
</evidence>
<keyword evidence="2" id="KW-0808">Transferase</keyword>
<dbReference type="InterPro" id="IPR025558">
    <property type="entry name" value="DUF4283"/>
</dbReference>
<evidence type="ECO:0000259" key="1">
    <source>
        <dbReference type="Pfam" id="PF14111"/>
    </source>
</evidence>